<dbReference type="EMBL" id="GBHO01017768">
    <property type="protein sequence ID" value="JAG25836.1"/>
    <property type="molecule type" value="Transcribed_RNA"/>
</dbReference>
<dbReference type="EMBL" id="GBRD01012958">
    <property type="protein sequence ID" value="JAG52868.1"/>
    <property type="molecule type" value="Transcribed_RNA"/>
</dbReference>
<proteinExistence type="predicted"/>
<reference evidence="3" key="3">
    <citation type="submission" date="2014-09" db="EMBL/GenBank/DDBJ databases">
        <authorList>
            <person name="Magalhaes I.L.F."/>
            <person name="Oliveira U."/>
            <person name="Santos F.R."/>
            <person name="Vidigal T.H.D.A."/>
            <person name="Brescovit A.D."/>
            <person name="Santos A.J."/>
        </authorList>
    </citation>
    <scope>NUCLEOTIDE SEQUENCE</scope>
</reference>
<reference evidence="2" key="1">
    <citation type="journal article" date="2014" name="PLoS ONE">
        <title>Transcriptome-Based Identification of ABC Transporters in the Western Tarnished Plant Bug Lygus hesperus.</title>
        <authorList>
            <person name="Hull J.J."/>
            <person name="Chaney K."/>
            <person name="Geib S.M."/>
            <person name="Fabrick J.A."/>
            <person name="Brent C.S."/>
            <person name="Walsh D."/>
            <person name="Lavine L.C."/>
        </authorList>
    </citation>
    <scope>NUCLEOTIDE SEQUENCE</scope>
</reference>
<name>A0A0A9Y2G0_LYGHE</name>
<sequence>MHATTEKLNRDRLAHKAEKLTVGKDVELLKLKLDREKFEWQQKVESQEQEIKRKKVEMEAERMKEEMSLKELQLKEEIRLKEEAQKNNFILEKMKIEKECWF</sequence>
<protein>
    <submittedName>
        <fullName evidence="2">Rho GTPase-activating protein 24</fullName>
    </submittedName>
</protein>
<reference evidence="2" key="2">
    <citation type="submission" date="2014-07" db="EMBL/GenBank/DDBJ databases">
        <authorList>
            <person name="Hull J."/>
        </authorList>
    </citation>
    <scope>NUCLEOTIDE SEQUENCE</scope>
</reference>
<evidence type="ECO:0000256" key="1">
    <source>
        <dbReference type="SAM" id="Coils"/>
    </source>
</evidence>
<dbReference type="AlphaFoldDB" id="A0A0A9Y2G0"/>
<feature type="coiled-coil region" evidence="1">
    <location>
        <begin position="30"/>
        <end position="87"/>
    </location>
</feature>
<evidence type="ECO:0000313" key="3">
    <source>
        <dbReference type="EMBL" id="JAG52868.1"/>
    </source>
</evidence>
<gene>
    <name evidence="2" type="primary">Arhgap24</name>
    <name evidence="2" type="ORF">CM83_18989</name>
</gene>
<accession>A0A0A9Y2G0</accession>
<keyword evidence="1" id="KW-0175">Coiled coil</keyword>
<organism evidence="2">
    <name type="scientific">Lygus hesperus</name>
    <name type="common">Western plant bug</name>
    <dbReference type="NCBI Taxonomy" id="30085"/>
    <lineage>
        <taxon>Eukaryota</taxon>
        <taxon>Metazoa</taxon>
        <taxon>Ecdysozoa</taxon>
        <taxon>Arthropoda</taxon>
        <taxon>Hexapoda</taxon>
        <taxon>Insecta</taxon>
        <taxon>Pterygota</taxon>
        <taxon>Neoptera</taxon>
        <taxon>Paraneoptera</taxon>
        <taxon>Hemiptera</taxon>
        <taxon>Heteroptera</taxon>
        <taxon>Panheteroptera</taxon>
        <taxon>Cimicomorpha</taxon>
        <taxon>Miridae</taxon>
        <taxon>Mirini</taxon>
        <taxon>Lygus</taxon>
    </lineage>
</organism>
<evidence type="ECO:0000313" key="2">
    <source>
        <dbReference type="EMBL" id="JAG25836.1"/>
    </source>
</evidence>